<sequence>MNALCSQTGSDMDLILTLAENMESLSLH</sequence>
<reference evidence="1" key="1">
    <citation type="submission" date="2014-09" db="EMBL/GenBank/DDBJ databases">
        <authorList>
            <person name="Magalhaes I.L.F."/>
            <person name="Oliveira U."/>
            <person name="Santos F.R."/>
            <person name="Vidigal T.H.D.A."/>
            <person name="Brescovit A.D."/>
            <person name="Santos A.J."/>
        </authorList>
    </citation>
    <scope>NUCLEOTIDE SEQUENCE</scope>
    <source>
        <tissue evidence="1">Shoot tissue taken approximately 20 cm above the soil surface</tissue>
    </source>
</reference>
<protein>
    <submittedName>
        <fullName evidence="1">Uncharacterized protein</fullName>
    </submittedName>
</protein>
<dbReference type="AlphaFoldDB" id="A0A0A9G7D4"/>
<reference evidence="1" key="2">
    <citation type="journal article" date="2015" name="Data Brief">
        <title>Shoot transcriptome of the giant reed, Arundo donax.</title>
        <authorList>
            <person name="Barrero R.A."/>
            <person name="Guerrero F.D."/>
            <person name="Moolhuijzen P."/>
            <person name="Goolsby J.A."/>
            <person name="Tidwell J."/>
            <person name="Bellgard S.E."/>
            <person name="Bellgard M.I."/>
        </authorList>
    </citation>
    <scope>NUCLEOTIDE SEQUENCE</scope>
    <source>
        <tissue evidence="1">Shoot tissue taken approximately 20 cm above the soil surface</tissue>
    </source>
</reference>
<organism evidence="1">
    <name type="scientific">Arundo donax</name>
    <name type="common">Giant reed</name>
    <name type="synonym">Donax arundinaceus</name>
    <dbReference type="NCBI Taxonomy" id="35708"/>
    <lineage>
        <taxon>Eukaryota</taxon>
        <taxon>Viridiplantae</taxon>
        <taxon>Streptophyta</taxon>
        <taxon>Embryophyta</taxon>
        <taxon>Tracheophyta</taxon>
        <taxon>Spermatophyta</taxon>
        <taxon>Magnoliopsida</taxon>
        <taxon>Liliopsida</taxon>
        <taxon>Poales</taxon>
        <taxon>Poaceae</taxon>
        <taxon>PACMAD clade</taxon>
        <taxon>Arundinoideae</taxon>
        <taxon>Arundineae</taxon>
        <taxon>Arundo</taxon>
    </lineage>
</organism>
<dbReference type="EMBL" id="GBRH01176911">
    <property type="protein sequence ID" value="JAE20985.1"/>
    <property type="molecule type" value="Transcribed_RNA"/>
</dbReference>
<proteinExistence type="predicted"/>
<name>A0A0A9G7D4_ARUDO</name>
<evidence type="ECO:0000313" key="1">
    <source>
        <dbReference type="EMBL" id="JAE20985.1"/>
    </source>
</evidence>
<accession>A0A0A9G7D4</accession>